<dbReference type="InterPro" id="IPR019421">
    <property type="entry name" value="7TM_GPCR_serpentine_rcpt_Srd"/>
</dbReference>
<reference evidence="2" key="2">
    <citation type="submission" date="2020-09" db="EMBL/GenBank/DDBJ databases">
        <authorList>
            <person name="Kikuchi T."/>
        </authorList>
    </citation>
    <scope>NUCLEOTIDE SEQUENCE</scope>
    <source>
        <strain evidence="2">Ka4C1</strain>
    </source>
</reference>
<keyword evidence="1" id="KW-0812">Transmembrane</keyword>
<feature type="transmembrane region" description="Helical" evidence="1">
    <location>
        <begin position="198"/>
        <end position="224"/>
    </location>
</feature>
<feature type="transmembrane region" description="Helical" evidence="1">
    <location>
        <begin position="245"/>
        <end position="270"/>
    </location>
</feature>
<feature type="transmembrane region" description="Helical" evidence="1">
    <location>
        <begin position="98"/>
        <end position="118"/>
    </location>
</feature>
<feature type="transmembrane region" description="Helical" evidence="1">
    <location>
        <begin position="282"/>
        <end position="306"/>
    </location>
</feature>
<feature type="transmembrane region" description="Helical" evidence="1">
    <location>
        <begin position="138"/>
        <end position="159"/>
    </location>
</feature>
<evidence type="ECO:0000313" key="2">
    <source>
        <dbReference type="EMBL" id="CAD5212079.1"/>
    </source>
</evidence>
<dbReference type="WBParaSite" id="BXY_0692700.1">
    <property type="protein sequence ID" value="BXY_0692700.1"/>
    <property type="gene ID" value="BXY_0692700"/>
</dbReference>
<evidence type="ECO:0000313" key="4">
    <source>
        <dbReference type="Proteomes" id="UP000659654"/>
    </source>
</evidence>
<dbReference type="Proteomes" id="UP000582659">
    <property type="component" value="Unassembled WGS sequence"/>
</dbReference>
<feature type="transmembrane region" description="Helical" evidence="1">
    <location>
        <begin position="13"/>
        <end position="32"/>
    </location>
</feature>
<dbReference type="Proteomes" id="UP000659654">
    <property type="component" value="Unassembled WGS sequence"/>
</dbReference>
<evidence type="ECO:0000256" key="1">
    <source>
        <dbReference type="SAM" id="Phobius"/>
    </source>
</evidence>
<evidence type="ECO:0000313" key="3">
    <source>
        <dbReference type="Proteomes" id="UP000095284"/>
    </source>
</evidence>
<gene>
    <name evidence="2" type="ORF">BXYJ_LOCUS2740</name>
</gene>
<keyword evidence="4" id="KW-1185">Reference proteome</keyword>
<dbReference type="OrthoDB" id="5778792at2759"/>
<name>A0A1I7S1P9_BURXY</name>
<evidence type="ECO:0000313" key="5">
    <source>
        <dbReference type="WBParaSite" id="BXY_0692700.1"/>
    </source>
</evidence>
<dbReference type="Proteomes" id="UP000095284">
    <property type="component" value="Unplaced"/>
</dbReference>
<dbReference type="PANTHER" id="PTHR22943:SF248">
    <property type="entry name" value="SEVEN TM RECEPTOR"/>
    <property type="match status" value="1"/>
</dbReference>
<sequence length="344" mass="39148">MPENCVNYTNRDVFQTVSVLAVVANGLLYRLIRKHTPFVMSGYKKVLYTSCIFDGLAAISHFSILLRPSMEQDVAVANFDGPLPHFIDSMGLLQDGRLAYLMIVEMAFQFNTLVYSFVPFTYRYFHIVRNVRFTNLKFACLCVGYVAPTILLATVHPLLAKETYEHMVLYLGPATGGCLRRIPFYDSRVFYEQPYVLISYWALHGMWFVMLFPLISLFCAFQVYRKLNQDVQRATALKNLQRQITIVLTVQTAVPFVSVALPVAYVIYHLTTQGHSESEKNFALRLFFGSLAVVPLSNATCIILFVKEYRIAVLRGLRLYEDRRLVSTTISSLVASSKVFTTVA</sequence>
<dbReference type="AlphaFoldDB" id="A0A1I7S1P9"/>
<protein>
    <submittedName>
        <fullName evidence="2">(pine wood nematode) hypothetical protein</fullName>
    </submittedName>
</protein>
<organism evidence="3 5">
    <name type="scientific">Bursaphelenchus xylophilus</name>
    <name type="common">Pinewood nematode worm</name>
    <name type="synonym">Aphelenchoides xylophilus</name>
    <dbReference type="NCBI Taxonomy" id="6326"/>
    <lineage>
        <taxon>Eukaryota</taxon>
        <taxon>Metazoa</taxon>
        <taxon>Ecdysozoa</taxon>
        <taxon>Nematoda</taxon>
        <taxon>Chromadorea</taxon>
        <taxon>Rhabditida</taxon>
        <taxon>Tylenchina</taxon>
        <taxon>Tylenchomorpha</taxon>
        <taxon>Aphelenchoidea</taxon>
        <taxon>Aphelenchoididae</taxon>
        <taxon>Bursaphelenchus</taxon>
    </lineage>
</organism>
<keyword evidence="1" id="KW-0472">Membrane</keyword>
<dbReference type="PANTHER" id="PTHR22943">
    <property type="entry name" value="7-TRANSMEMBRANE DOMAIN RECEPTOR C.ELEGANS"/>
    <property type="match status" value="1"/>
</dbReference>
<accession>A0A1I7S1P9</accession>
<dbReference type="EMBL" id="CAJFDI010000001">
    <property type="protein sequence ID" value="CAD5212079.1"/>
    <property type="molecule type" value="Genomic_DNA"/>
</dbReference>
<dbReference type="Pfam" id="PF10317">
    <property type="entry name" value="7TM_GPCR_Srd"/>
    <property type="match status" value="1"/>
</dbReference>
<reference evidence="5" key="1">
    <citation type="submission" date="2016-11" db="UniProtKB">
        <authorList>
            <consortium name="WormBaseParasite"/>
        </authorList>
    </citation>
    <scope>IDENTIFICATION</scope>
</reference>
<keyword evidence="1" id="KW-1133">Transmembrane helix</keyword>
<dbReference type="EMBL" id="CAJFCV020000001">
    <property type="protein sequence ID" value="CAG9089755.1"/>
    <property type="molecule type" value="Genomic_DNA"/>
</dbReference>
<proteinExistence type="predicted"/>